<keyword evidence="2" id="KW-1185">Reference proteome</keyword>
<dbReference type="Gene3D" id="1.10.533.10">
    <property type="entry name" value="Death Domain, Fas"/>
    <property type="match status" value="1"/>
</dbReference>
<dbReference type="OrthoDB" id="535509at2759"/>
<evidence type="ECO:0000313" key="1">
    <source>
        <dbReference type="EMBL" id="CAH1791978.1"/>
    </source>
</evidence>
<dbReference type="Pfam" id="PF00531">
    <property type="entry name" value="Death"/>
    <property type="match status" value="1"/>
</dbReference>
<dbReference type="GO" id="GO:0007165">
    <property type="term" value="P:signal transduction"/>
    <property type="evidence" value="ECO:0007669"/>
    <property type="project" value="InterPro"/>
</dbReference>
<reference evidence="1" key="1">
    <citation type="submission" date="2022-03" db="EMBL/GenBank/DDBJ databases">
        <authorList>
            <person name="Martin C."/>
        </authorList>
    </citation>
    <scope>NUCLEOTIDE SEQUENCE</scope>
</reference>
<organism evidence="1 2">
    <name type="scientific">Owenia fusiformis</name>
    <name type="common">Polychaete worm</name>
    <dbReference type="NCBI Taxonomy" id="6347"/>
    <lineage>
        <taxon>Eukaryota</taxon>
        <taxon>Metazoa</taxon>
        <taxon>Spiralia</taxon>
        <taxon>Lophotrochozoa</taxon>
        <taxon>Annelida</taxon>
        <taxon>Polychaeta</taxon>
        <taxon>Sedentaria</taxon>
        <taxon>Canalipalpata</taxon>
        <taxon>Sabellida</taxon>
        <taxon>Oweniida</taxon>
        <taxon>Oweniidae</taxon>
        <taxon>Owenia</taxon>
    </lineage>
</organism>
<gene>
    <name evidence="1" type="ORF">OFUS_LOCUS17007</name>
</gene>
<dbReference type="SUPFAM" id="SSF47986">
    <property type="entry name" value="DEATH domain"/>
    <property type="match status" value="1"/>
</dbReference>
<proteinExistence type="predicted"/>
<accession>A0A8J1U235</accession>
<name>A0A8J1U235_OWEFU</name>
<protein>
    <submittedName>
        <fullName evidence="1">Uncharacterized protein</fullName>
    </submittedName>
</protein>
<dbReference type="EMBL" id="CAIIXF020000008">
    <property type="protein sequence ID" value="CAH1791978.1"/>
    <property type="molecule type" value="Genomic_DNA"/>
</dbReference>
<dbReference type="PROSITE" id="PS50017">
    <property type="entry name" value="DEATH_DOMAIN"/>
    <property type="match status" value="1"/>
</dbReference>
<dbReference type="InterPro" id="IPR000488">
    <property type="entry name" value="Death_dom"/>
</dbReference>
<sequence length="94" mass="10649">MAADMAGKETIDELLLRISKQVGSNYHSLSVHLKITSAEMENIKASNPHDAEQWSFRTLKTWQQRQADQNLQNMKTQLAEALIRAGRRDIAVTV</sequence>
<evidence type="ECO:0000313" key="2">
    <source>
        <dbReference type="Proteomes" id="UP000749559"/>
    </source>
</evidence>
<dbReference type="Proteomes" id="UP000749559">
    <property type="component" value="Unassembled WGS sequence"/>
</dbReference>
<comment type="caution">
    <text evidence="1">The sequence shown here is derived from an EMBL/GenBank/DDBJ whole genome shotgun (WGS) entry which is preliminary data.</text>
</comment>
<dbReference type="InterPro" id="IPR011029">
    <property type="entry name" value="DEATH-like_dom_sf"/>
</dbReference>
<dbReference type="AlphaFoldDB" id="A0A8J1U235"/>